<comment type="caution">
    <text evidence="4">The sequence shown here is derived from an EMBL/GenBank/DDBJ whole genome shotgun (WGS) entry which is preliminary data.</text>
</comment>
<dbReference type="PROSITE" id="PS50005">
    <property type="entry name" value="TPR"/>
    <property type="match status" value="3"/>
</dbReference>
<feature type="repeat" description="TPR" evidence="3">
    <location>
        <begin position="103"/>
        <end position="136"/>
    </location>
</feature>
<evidence type="ECO:0000256" key="3">
    <source>
        <dbReference type="PROSITE-ProRule" id="PRU00339"/>
    </source>
</evidence>
<dbReference type="PANTHER" id="PTHR45586:SF14">
    <property type="entry name" value="TETRATRICOPEPTIDE TPR_2 REPEAT PROTEIN"/>
    <property type="match status" value="1"/>
</dbReference>
<dbReference type="EMBL" id="JAZAQF010000078">
    <property type="protein sequence ID" value="MFG3818670.1"/>
    <property type="molecule type" value="Genomic_DNA"/>
</dbReference>
<feature type="repeat" description="TPR" evidence="3">
    <location>
        <begin position="208"/>
        <end position="241"/>
    </location>
</feature>
<dbReference type="RefSeq" id="WP_393014147.1">
    <property type="nucleotide sequence ID" value="NZ_JAZAQF010000078.1"/>
</dbReference>
<accession>A0ABW7CBZ6</accession>
<dbReference type="Pfam" id="PF14559">
    <property type="entry name" value="TPR_19"/>
    <property type="match status" value="1"/>
</dbReference>
<dbReference type="SMART" id="SM00028">
    <property type="entry name" value="TPR"/>
    <property type="match status" value="6"/>
</dbReference>
<dbReference type="Gene3D" id="1.25.40.10">
    <property type="entry name" value="Tetratricopeptide repeat domain"/>
    <property type="match status" value="3"/>
</dbReference>
<organism evidence="4 5">
    <name type="scientific">Limnothrix redekei LRLZ20PSL1</name>
    <dbReference type="NCBI Taxonomy" id="3112953"/>
    <lineage>
        <taxon>Bacteria</taxon>
        <taxon>Bacillati</taxon>
        <taxon>Cyanobacteriota</taxon>
        <taxon>Cyanophyceae</taxon>
        <taxon>Pseudanabaenales</taxon>
        <taxon>Pseudanabaenaceae</taxon>
        <taxon>Limnothrix</taxon>
    </lineage>
</organism>
<reference evidence="5" key="1">
    <citation type="journal article" date="2024" name="Algal Res.">
        <title>Biochemical, toxicological and genomic investigation of a high-biomass producing Limnothrix strain isolated from Italian shallow drinking water reservoir.</title>
        <authorList>
            <person name="Simonazzi M."/>
            <person name="Shishido T.K."/>
            <person name="Delbaje E."/>
            <person name="Wahlsten M."/>
            <person name="Fewer D.P."/>
            <person name="Sivonen K."/>
            <person name="Pezzolesi L."/>
            <person name="Pistocchi R."/>
        </authorList>
    </citation>
    <scope>NUCLEOTIDE SEQUENCE [LARGE SCALE GENOMIC DNA]</scope>
    <source>
        <strain evidence="5">LRLZ20PSL1</strain>
    </source>
</reference>
<dbReference type="InterPro" id="IPR011990">
    <property type="entry name" value="TPR-like_helical_dom_sf"/>
</dbReference>
<dbReference type="InterPro" id="IPR051012">
    <property type="entry name" value="CellSynth/LPSAsmb/PSIAsmb"/>
</dbReference>
<evidence type="ECO:0000256" key="1">
    <source>
        <dbReference type="ARBA" id="ARBA00022737"/>
    </source>
</evidence>
<dbReference type="PANTHER" id="PTHR45586">
    <property type="entry name" value="TPR REPEAT-CONTAINING PROTEIN PA4667"/>
    <property type="match status" value="1"/>
</dbReference>
<dbReference type="Proteomes" id="UP001604335">
    <property type="component" value="Unassembled WGS sequence"/>
</dbReference>
<name>A0ABW7CBZ6_9CYAN</name>
<sequence>MQAGETTAPRQEETIAAITPKTAPPIALKMLVMEFDQALAAAEAAWRQGQAQGAIEQARRAIRLVPDRPEPYRWLGNGLQGQGQWAAADRAYGWALHYRPDWAEVWANRGTIALQQQDWATSTTHYQQAIQANPELPDLHLYLAQSLCQQCRWPEAAAAIEQALQRNPDRALAHLLQSWIALDRDTGDDPELAYAAVQRSLALDPHYPGAWFQLGRVCFYRQEFREAIAAHQRGLTLAPPDPGVQARALGAIGNCHFELAELAAAADCYEAALRHQPAEADVHWGRANLWLHQGDYERGFAEFEWRWPNVLPRRPFQQPAWNGEPIAGQTILVYAQCGLGDILHFARYLPLLAARGARVVVESPQPTARILAALPGVEQVVVQGAALPAFDWQISFLSLPKVFTPSLAAIPRSIPYLSAQATDWQPEQEFTFRRDRLHVGIAWASGYQANRDGRRDYHNRSIPLAQFVEHLNCPEVQLHSLQVGHDAGAIAQFPQVQAWHDRLRDFADTAALAAQMDLVICVDTSVTHLAGGLGLPTWVLLPQMPNWRWMLDRADCPWYPTARLFRQLQPRDWAGVWQQVRPALAQAIDQWRSGLAPFGPRS</sequence>
<dbReference type="Gene3D" id="3.40.50.2000">
    <property type="entry name" value="Glycogen Phosphorylase B"/>
    <property type="match status" value="1"/>
</dbReference>
<dbReference type="SUPFAM" id="SSF53756">
    <property type="entry name" value="UDP-Glycosyltransferase/glycogen phosphorylase"/>
    <property type="match status" value="1"/>
</dbReference>
<evidence type="ECO:0000313" key="5">
    <source>
        <dbReference type="Proteomes" id="UP001604335"/>
    </source>
</evidence>
<dbReference type="SUPFAM" id="SSF48452">
    <property type="entry name" value="TPR-like"/>
    <property type="match status" value="2"/>
</dbReference>
<keyword evidence="2 3" id="KW-0802">TPR repeat</keyword>
<gene>
    <name evidence="4" type="ORF">VPK24_13555</name>
</gene>
<proteinExistence type="predicted"/>
<keyword evidence="1" id="KW-0677">Repeat</keyword>
<feature type="repeat" description="TPR" evidence="3">
    <location>
        <begin position="246"/>
        <end position="279"/>
    </location>
</feature>
<dbReference type="InterPro" id="IPR019734">
    <property type="entry name" value="TPR_rpt"/>
</dbReference>
<evidence type="ECO:0000313" key="4">
    <source>
        <dbReference type="EMBL" id="MFG3818670.1"/>
    </source>
</evidence>
<evidence type="ECO:0000256" key="2">
    <source>
        <dbReference type="ARBA" id="ARBA00022803"/>
    </source>
</evidence>
<dbReference type="Pfam" id="PF13432">
    <property type="entry name" value="TPR_16"/>
    <property type="match status" value="2"/>
</dbReference>
<keyword evidence="5" id="KW-1185">Reference proteome</keyword>
<protein>
    <submittedName>
        <fullName evidence="4">Tetratricopeptide repeat protein</fullName>
    </submittedName>
</protein>